<comment type="caution">
    <text evidence="2">The sequence shown here is derived from an EMBL/GenBank/DDBJ whole genome shotgun (WGS) entry which is preliminary data.</text>
</comment>
<dbReference type="AlphaFoldDB" id="A0A8J8SUU4"/>
<evidence type="ECO:0000313" key="2">
    <source>
        <dbReference type="EMBL" id="TNV71223.1"/>
    </source>
</evidence>
<keyword evidence="1" id="KW-0812">Transmembrane</keyword>
<evidence type="ECO:0000256" key="1">
    <source>
        <dbReference type="SAM" id="Phobius"/>
    </source>
</evidence>
<organism evidence="2 3">
    <name type="scientific">Halteria grandinella</name>
    <dbReference type="NCBI Taxonomy" id="5974"/>
    <lineage>
        <taxon>Eukaryota</taxon>
        <taxon>Sar</taxon>
        <taxon>Alveolata</taxon>
        <taxon>Ciliophora</taxon>
        <taxon>Intramacronucleata</taxon>
        <taxon>Spirotrichea</taxon>
        <taxon>Stichotrichia</taxon>
        <taxon>Sporadotrichida</taxon>
        <taxon>Halteriidae</taxon>
        <taxon>Halteria</taxon>
    </lineage>
</organism>
<dbReference type="EMBL" id="RRYP01030232">
    <property type="protein sequence ID" value="TNV71223.1"/>
    <property type="molecule type" value="Genomic_DNA"/>
</dbReference>
<evidence type="ECO:0000313" key="3">
    <source>
        <dbReference type="Proteomes" id="UP000785679"/>
    </source>
</evidence>
<proteinExistence type="predicted"/>
<protein>
    <submittedName>
        <fullName evidence="2">Uncharacterized protein</fullName>
    </submittedName>
</protein>
<reference evidence="2" key="1">
    <citation type="submission" date="2019-06" db="EMBL/GenBank/DDBJ databases">
        <authorList>
            <person name="Zheng W."/>
        </authorList>
    </citation>
    <scope>NUCLEOTIDE SEQUENCE</scope>
    <source>
        <strain evidence="2">QDHG01</strain>
    </source>
</reference>
<sequence length="147" mass="17226">MMILSIISINVPGLVQIVQQILLNFIYMDLLQTDKWVTPLFYSEEQLAEDEPLNMFFDLNSPRFIVTTGSSFVFLAIFVFEHLLYIFARDFISRFTPLGLRLADKLSQKLHWAGTVRFIMQQFAPLLLASVMNLFKVKRHLKQYFLV</sequence>
<keyword evidence="1" id="KW-1133">Transmembrane helix</keyword>
<accession>A0A8J8SUU4</accession>
<gene>
    <name evidence="2" type="ORF">FGO68_gene7068</name>
</gene>
<keyword evidence="1" id="KW-0472">Membrane</keyword>
<keyword evidence="3" id="KW-1185">Reference proteome</keyword>
<name>A0A8J8SUU4_HALGN</name>
<dbReference type="Proteomes" id="UP000785679">
    <property type="component" value="Unassembled WGS sequence"/>
</dbReference>
<feature type="transmembrane region" description="Helical" evidence="1">
    <location>
        <begin position="64"/>
        <end position="88"/>
    </location>
</feature>